<accession>A0A6J5MMV6</accession>
<reference evidence="1" key="1">
    <citation type="submission" date="2020-04" db="EMBL/GenBank/DDBJ databases">
        <authorList>
            <person name="Chiriac C."/>
            <person name="Salcher M."/>
            <person name="Ghai R."/>
            <person name="Kavagutti S V."/>
        </authorList>
    </citation>
    <scope>NUCLEOTIDE SEQUENCE</scope>
</reference>
<proteinExistence type="predicted"/>
<name>A0A6J5MMV6_9CAUD</name>
<gene>
    <name evidence="1" type="ORF">UFOVP431_5</name>
</gene>
<organism evidence="1">
    <name type="scientific">uncultured Caudovirales phage</name>
    <dbReference type="NCBI Taxonomy" id="2100421"/>
    <lineage>
        <taxon>Viruses</taxon>
        <taxon>Duplodnaviria</taxon>
        <taxon>Heunggongvirae</taxon>
        <taxon>Uroviricota</taxon>
        <taxon>Caudoviricetes</taxon>
        <taxon>Peduoviridae</taxon>
        <taxon>Maltschvirus</taxon>
        <taxon>Maltschvirus maltsch</taxon>
    </lineage>
</organism>
<sequence length="145" mass="16292">MSSLEQLCTEMATLARRNHYCCEDSWYTCPKADGGSSNEHKGHECDCGADEHNTKVDALLATLAQLKKKTTSTQQEATVFTHKQLQTLSEILKIPGLSGATWTYQEIVELRRTTDDALRNREVIIPIPDRLKSQLFRFTSSGSIM</sequence>
<evidence type="ECO:0000313" key="1">
    <source>
        <dbReference type="EMBL" id="CAB4146977.1"/>
    </source>
</evidence>
<protein>
    <submittedName>
        <fullName evidence="1">Uncharacterized protein</fullName>
    </submittedName>
</protein>
<dbReference type="EMBL" id="LR796483">
    <property type="protein sequence ID" value="CAB4146977.1"/>
    <property type="molecule type" value="Genomic_DNA"/>
</dbReference>